<dbReference type="EMBL" id="REGN01001326">
    <property type="protein sequence ID" value="RNA35423.1"/>
    <property type="molecule type" value="Genomic_DNA"/>
</dbReference>
<gene>
    <name evidence="1" type="ORF">BpHYR1_037201</name>
</gene>
<accession>A0A3M7SI15</accession>
<evidence type="ECO:0000313" key="1">
    <source>
        <dbReference type="EMBL" id="RNA35423.1"/>
    </source>
</evidence>
<sequence>MELSCRPLSLYRREIRLERLAPKALSTLLIVYCSEMDLARASITSIQSAITFSSKRFSSSKFCLTVPPLMLALGLNELALSRMAS</sequence>
<proteinExistence type="predicted"/>
<name>A0A3M7SI15_BRAPC</name>
<protein>
    <submittedName>
        <fullName evidence="1">Uncharacterized protein</fullName>
    </submittedName>
</protein>
<comment type="caution">
    <text evidence="1">The sequence shown here is derived from an EMBL/GenBank/DDBJ whole genome shotgun (WGS) entry which is preliminary data.</text>
</comment>
<evidence type="ECO:0000313" key="2">
    <source>
        <dbReference type="Proteomes" id="UP000276133"/>
    </source>
</evidence>
<reference evidence="1 2" key="1">
    <citation type="journal article" date="2018" name="Sci. Rep.">
        <title>Genomic signatures of local adaptation to the degree of environmental predictability in rotifers.</title>
        <authorList>
            <person name="Franch-Gras L."/>
            <person name="Hahn C."/>
            <person name="Garcia-Roger E.M."/>
            <person name="Carmona M.J."/>
            <person name="Serra M."/>
            <person name="Gomez A."/>
        </authorList>
    </citation>
    <scope>NUCLEOTIDE SEQUENCE [LARGE SCALE GENOMIC DNA]</scope>
    <source>
        <strain evidence="1">HYR1</strain>
    </source>
</reference>
<dbReference type="Proteomes" id="UP000276133">
    <property type="component" value="Unassembled WGS sequence"/>
</dbReference>
<dbReference type="AlphaFoldDB" id="A0A3M7SI15"/>
<keyword evidence="2" id="KW-1185">Reference proteome</keyword>
<organism evidence="1 2">
    <name type="scientific">Brachionus plicatilis</name>
    <name type="common">Marine rotifer</name>
    <name type="synonym">Brachionus muelleri</name>
    <dbReference type="NCBI Taxonomy" id="10195"/>
    <lineage>
        <taxon>Eukaryota</taxon>
        <taxon>Metazoa</taxon>
        <taxon>Spiralia</taxon>
        <taxon>Gnathifera</taxon>
        <taxon>Rotifera</taxon>
        <taxon>Eurotatoria</taxon>
        <taxon>Monogononta</taxon>
        <taxon>Pseudotrocha</taxon>
        <taxon>Ploima</taxon>
        <taxon>Brachionidae</taxon>
        <taxon>Brachionus</taxon>
    </lineage>
</organism>